<dbReference type="PANTHER" id="PTHR11228">
    <property type="entry name" value="RADICAL SAM DOMAIN PROTEIN"/>
    <property type="match status" value="1"/>
</dbReference>
<dbReference type="InterPro" id="IPR050377">
    <property type="entry name" value="Radical_SAM_PqqE_MftC-like"/>
</dbReference>
<feature type="domain" description="Radical SAM core" evidence="7">
    <location>
        <begin position="20"/>
        <end position="236"/>
    </location>
</feature>
<dbReference type="InterPro" id="IPR034391">
    <property type="entry name" value="AdoMet-like_SPASM_containing"/>
</dbReference>
<protein>
    <recommendedName>
        <fullName evidence="7">Radical SAM core domain-containing protein</fullName>
    </recommendedName>
</protein>
<dbReference type="AlphaFoldDB" id="A0A2G6K767"/>
<proteinExistence type="predicted"/>
<accession>A0A2G6K767</accession>
<dbReference type="InterPro" id="IPR023885">
    <property type="entry name" value="4Fe4S-binding_SPASM_dom"/>
</dbReference>
<name>A0A2G6K767_9BACT</name>
<reference evidence="8 9" key="1">
    <citation type="submission" date="2017-10" db="EMBL/GenBank/DDBJ databases">
        <title>Novel microbial diversity and functional potential in the marine mammal oral microbiome.</title>
        <authorList>
            <person name="Dudek N.K."/>
            <person name="Sun C.L."/>
            <person name="Burstein D."/>
            <person name="Kantor R.S."/>
            <person name="Aliaga Goltsman D.S."/>
            <person name="Bik E.M."/>
            <person name="Thomas B.C."/>
            <person name="Banfield J.F."/>
            <person name="Relman D.A."/>
        </authorList>
    </citation>
    <scope>NUCLEOTIDE SEQUENCE [LARGE SCALE GENOMIC DNA]</scope>
    <source>
        <strain evidence="8">DOLJORAL78_47_16</strain>
    </source>
</reference>
<gene>
    <name evidence="8" type="ORF">CSA56_18005</name>
</gene>
<dbReference type="PIRSF" id="PIRSF037420">
    <property type="entry name" value="PQQ_syn_pqqE"/>
    <property type="match status" value="1"/>
</dbReference>
<organism evidence="8 9">
    <name type="scientific">candidate division KSB3 bacterium</name>
    <dbReference type="NCBI Taxonomy" id="2044937"/>
    <lineage>
        <taxon>Bacteria</taxon>
        <taxon>candidate division KSB3</taxon>
    </lineage>
</organism>
<keyword evidence="5" id="KW-0408">Iron</keyword>
<evidence type="ECO:0000259" key="7">
    <source>
        <dbReference type="PROSITE" id="PS51918"/>
    </source>
</evidence>
<evidence type="ECO:0000313" key="8">
    <source>
        <dbReference type="EMBL" id="PIE31526.1"/>
    </source>
</evidence>
<dbReference type="InterPro" id="IPR007197">
    <property type="entry name" value="rSAM"/>
</dbReference>
<evidence type="ECO:0000256" key="5">
    <source>
        <dbReference type="ARBA" id="ARBA00023004"/>
    </source>
</evidence>
<dbReference type="PANTHER" id="PTHR11228:SF7">
    <property type="entry name" value="PQQA PEPTIDE CYCLASE"/>
    <property type="match status" value="1"/>
</dbReference>
<evidence type="ECO:0000256" key="6">
    <source>
        <dbReference type="ARBA" id="ARBA00023014"/>
    </source>
</evidence>
<dbReference type="Gene3D" id="3.20.20.70">
    <property type="entry name" value="Aldolase class I"/>
    <property type="match status" value="1"/>
</dbReference>
<sequence length="356" mass="40827">MRKYIQYVTTVRNILRKPLSVGQTPIHIQLEPTTACNLRCKTCVRAKAIATPQHLSVDHFQRVLQQIRPDKITFSGLGEPFTNVNLLDMIGLAKQQGCSINTTTNATLLRQDTCDRIVKSGLDLIKISIDGASRETYRKVRGEDKFHQVLDGIRALTEAKKRHGSSTPFVRLNYVMFRDNYQDIAATVELTEKLGVNAIYFQPLDLVGIEERQELLVGDLSYKEFAREIEEAYSINRHMQVHTNLEVIRKKLPDYWEKYQMNTRQQDTRICMLPWFSTYIRVDGIVLPCCAFSEPHPSMGNLWEQDVDDIWNGSAYQQFRKAIRSGQRPTSFCANCVPPTLRDIVNLSTLLPGFLK</sequence>
<dbReference type="SUPFAM" id="SSF102114">
    <property type="entry name" value="Radical SAM enzymes"/>
    <property type="match status" value="1"/>
</dbReference>
<dbReference type="Pfam" id="PF04055">
    <property type="entry name" value="Radical_SAM"/>
    <property type="match status" value="1"/>
</dbReference>
<evidence type="ECO:0000256" key="3">
    <source>
        <dbReference type="ARBA" id="ARBA00022691"/>
    </source>
</evidence>
<dbReference type="InterPro" id="IPR006638">
    <property type="entry name" value="Elp3/MiaA/NifB-like_rSAM"/>
</dbReference>
<dbReference type="GO" id="GO:0003824">
    <property type="term" value="F:catalytic activity"/>
    <property type="evidence" value="ECO:0007669"/>
    <property type="project" value="InterPro"/>
</dbReference>
<evidence type="ECO:0000313" key="9">
    <source>
        <dbReference type="Proteomes" id="UP000230821"/>
    </source>
</evidence>
<dbReference type="CDD" id="cd21109">
    <property type="entry name" value="SPASM"/>
    <property type="match status" value="1"/>
</dbReference>
<dbReference type="SFLD" id="SFLDS00029">
    <property type="entry name" value="Radical_SAM"/>
    <property type="match status" value="2"/>
</dbReference>
<dbReference type="InterPro" id="IPR058240">
    <property type="entry name" value="rSAM_sf"/>
</dbReference>
<dbReference type="GO" id="GO:0046872">
    <property type="term" value="F:metal ion binding"/>
    <property type="evidence" value="ECO:0007669"/>
    <property type="project" value="UniProtKB-KW"/>
</dbReference>
<dbReference type="InterPro" id="IPR017200">
    <property type="entry name" value="PqqE-like"/>
</dbReference>
<keyword evidence="2" id="KW-0004">4Fe-4S</keyword>
<comment type="caution">
    <text evidence="8">The sequence shown here is derived from an EMBL/GenBank/DDBJ whole genome shotgun (WGS) entry which is preliminary data.</text>
</comment>
<dbReference type="PROSITE" id="PS51918">
    <property type="entry name" value="RADICAL_SAM"/>
    <property type="match status" value="1"/>
</dbReference>
<dbReference type="SFLD" id="SFLDG01067">
    <property type="entry name" value="SPASM/twitch_domain_containing"/>
    <property type="match status" value="2"/>
</dbReference>
<dbReference type="Proteomes" id="UP000230821">
    <property type="component" value="Unassembled WGS sequence"/>
</dbReference>
<dbReference type="SFLD" id="SFLDG01386">
    <property type="entry name" value="main_SPASM_domain-containing"/>
    <property type="match status" value="1"/>
</dbReference>
<evidence type="ECO:0000256" key="2">
    <source>
        <dbReference type="ARBA" id="ARBA00022485"/>
    </source>
</evidence>
<keyword evidence="3" id="KW-0949">S-adenosyl-L-methionine</keyword>
<dbReference type="Pfam" id="PF13186">
    <property type="entry name" value="SPASM"/>
    <property type="match status" value="1"/>
</dbReference>
<dbReference type="CDD" id="cd01335">
    <property type="entry name" value="Radical_SAM"/>
    <property type="match status" value="1"/>
</dbReference>
<keyword evidence="6" id="KW-0411">Iron-sulfur</keyword>
<dbReference type="SFLD" id="SFLDG01387">
    <property type="entry name" value="BtrN-like_SPASM_domain_contain"/>
    <property type="match status" value="1"/>
</dbReference>
<dbReference type="SMART" id="SM00729">
    <property type="entry name" value="Elp3"/>
    <property type="match status" value="1"/>
</dbReference>
<keyword evidence="4" id="KW-0479">Metal-binding</keyword>
<dbReference type="GO" id="GO:0051539">
    <property type="term" value="F:4 iron, 4 sulfur cluster binding"/>
    <property type="evidence" value="ECO:0007669"/>
    <property type="project" value="UniProtKB-KW"/>
</dbReference>
<evidence type="ECO:0000256" key="1">
    <source>
        <dbReference type="ARBA" id="ARBA00001966"/>
    </source>
</evidence>
<dbReference type="EMBL" id="PDSK01000142">
    <property type="protein sequence ID" value="PIE31526.1"/>
    <property type="molecule type" value="Genomic_DNA"/>
</dbReference>
<comment type="cofactor">
    <cofactor evidence="1">
        <name>[4Fe-4S] cluster</name>
        <dbReference type="ChEBI" id="CHEBI:49883"/>
    </cofactor>
</comment>
<dbReference type="InterPro" id="IPR013785">
    <property type="entry name" value="Aldolase_TIM"/>
</dbReference>
<evidence type="ECO:0000256" key="4">
    <source>
        <dbReference type="ARBA" id="ARBA00022723"/>
    </source>
</evidence>